<evidence type="ECO:0000259" key="4">
    <source>
        <dbReference type="Pfam" id="PF00884"/>
    </source>
</evidence>
<accession>A0A6C2TXP9</accession>
<dbReference type="InterPro" id="IPR017850">
    <property type="entry name" value="Alkaline_phosphatase_core_sf"/>
</dbReference>
<dbReference type="GO" id="GO:0004065">
    <property type="term" value="F:arylsulfatase activity"/>
    <property type="evidence" value="ECO:0007669"/>
    <property type="project" value="TreeGrafter"/>
</dbReference>
<name>A0A6C2TXP9_PONDE</name>
<sequence>MKSRLAGILLASIAGISLAAERPNVILLMTDDQGYGDMSCHGNPVLKTPEIDKLYAQSVRFTDFHAAPKCTPTRAQLMTGVDAMRNGATRVCQGRSLPHPDFKMMPQFFADAGYATGLFGKWHLGDSYPYQPRFRGFQEVLSFRAWGITSLADYWGNDYYDPMLELNGVDKPYTGYCTDIFFDEAMKWMQQRKKEGKPFFLYLPTNTPHVPEQVADTYSTPYKGKYKGMDIPADFYGMIANIDENIGKLEVFLKKQGLRDNTILVYLADNGTQNRNAMTLFNAGMREHKGFPYEGGHRVHLFVRWENGKLKHGTDIAELTTVQDLLPTLMDLCDLEGDRSAFTGTSLASLLKGEQEKLPERMVVSQIGYTCQLWQQAVVMKDTWRLIKEMKNKKKKITGGMALYNIAEDPGQTQNVYTEYPEIAQSMEAYYEQWHAAARPLWEKKRYITIGTDHENPLKLYSNDWQGDYCDNPQGLIAGKAKGYWDLIVDRDGTYEIELRRWPEESGKPLIDSFDETSNKGALPVAKARLQVGEFDQTLDTQPEATVVRFSTPLKAGTTTLTADLLNKQGNVICGAMYVKVTRK</sequence>
<dbReference type="PANTHER" id="PTHR42693">
    <property type="entry name" value="ARYLSULFATASE FAMILY MEMBER"/>
    <property type="match status" value="1"/>
</dbReference>
<dbReference type="AlphaFoldDB" id="A0A6C2TXP9"/>
<dbReference type="Pfam" id="PF00884">
    <property type="entry name" value="Sulfatase"/>
    <property type="match status" value="1"/>
</dbReference>
<dbReference type="SUPFAM" id="SSF53649">
    <property type="entry name" value="Alkaline phosphatase-like"/>
    <property type="match status" value="1"/>
</dbReference>
<feature type="domain" description="Sulfatase N-terminal" evidence="4">
    <location>
        <begin position="23"/>
        <end position="334"/>
    </location>
</feature>
<evidence type="ECO:0000313" key="5">
    <source>
        <dbReference type="EMBL" id="VGO12430.1"/>
    </source>
</evidence>
<reference evidence="5 6" key="1">
    <citation type="submission" date="2019-04" db="EMBL/GenBank/DDBJ databases">
        <authorList>
            <person name="Van Vliet M D."/>
        </authorList>
    </citation>
    <scope>NUCLEOTIDE SEQUENCE [LARGE SCALE GENOMIC DNA]</scope>
    <source>
        <strain evidence="5 6">F1</strain>
    </source>
</reference>
<keyword evidence="2" id="KW-0378">Hydrolase</keyword>
<dbReference type="Proteomes" id="UP000366872">
    <property type="component" value="Unassembled WGS sequence"/>
</dbReference>
<proteinExistence type="inferred from homology"/>
<feature type="chain" id="PRO_5028981161" evidence="3">
    <location>
        <begin position="20"/>
        <end position="584"/>
    </location>
</feature>
<dbReference type="InterPro" id="IPR000917">
    <property type="entry name" value="Sulfatase_N"/>
</dbReference>
<dbReference type="Gene3D" id="3.40.720.10">
    <property type="entry name" value="Alkaline Phosphatase, subunit A"/>
    <property type="match status" value="1"/>
</dbReference>
<dbReference type="PANTHER" id="PTHR42693:SF53">
    <property type="entry name" value="ENDO-4-O-SULFATASE"/>
    <property type="match status" value="1"/>
</dbReference>
<dbReference type="CDD" id="cd16146">
    <property type="entry name" value="ARS_like"/>
    <property type="match status" value="1"/>
</dbReference>
<feature type="signal peptide" evidence="3">
    <location>
        <begin position="1"/>
        <end position="19"/>
    </location>
</feature>
<keyword evidence="6" id="KW-1185">Reference proteome</keyword>
<dbReference type="Gene3D" id="3.30.1120.10">
    <property type="match status" value="1"/>
</dbReference>
<evidence type="ECO:0000256" key="3">
    <source>
        <dbReference type="SAM" id="SignalP"/>
    </source>
</evidence>
<protein>
    <submittedName>
        <fullName evidence="5">Arylsulfatase</fullName>
    </submittedName>
</protein>
<dbReference type="RefSeq" id="WP_136078096.1">
    <property type="nucleotide sequence ID" value="NZ_CAAHFG010000001.1"/>
</dbReference>
<gene>
    <name evidence="5" type="primary">atsA_44</name>
    <name evidence="5" type="ORF">PDESU_00982</name>
</gene>
<evidence type="ECO:0000313" key="6">
    <source>
        <dbReference type="Proteomes" id="UP000366872"/>
    </source>
</evidence>
<evidence type="ECO:0000256" key="1">
    <source>
        <dbReference type="ARBA" id="ARBA00008779"/>
    </source>
</evidence>
<evidence type="ECO:0000256" key="2">
    <source>
        <dbReference type="ARBA" id="ARBA00022801"/>
    </source>
</evidence>
<organism evidence="5 6">
    <name type="scientific">Pontiella desulfatans</name>
    <dbReference type="NCBI Taxonomy" id="2750659"/>
    <lineage>
        <taxon>Bacteria</taxon>
        <taxon>Pseudomonadati</taxon>
        <taxon>Kiritimatiellota</taxon>
        <taxon>Kiritimatiellia</taxon>
        <taxon>Kiritimatiellales</taxon>
        <taxon>Pontiellaceae</taxon>
        <taxon>Pontiella</taxon>
    </lineage>
</organism>
<dbReference type="InterPro" id="IPR050738">
    <property type="entry name" value="Sulfatase"/>
</dbReference>
<comment type="similarity">
    <text evidence="1">Belongs to the sulfatase family.</text>
</comment>
<dbReference type="EMBL" id="CAAHFG010000001">
    <property type="protein sequence ID" value="VGO12430.1"/>
    <property type="molecule type" value="Genomic_DNA"/>
</dbReference>
<keyword evidence="3" id="KW-0732">Signal</keyword>